<dbReference type="Proteomes" id="UP000204095">
    <property type="component" value="Segment"/>
</dbReference>
<sequence length="77" mass="8367">MLVLGNGGLVREILNQVCLPLGVESFPDLEPIADDVQRTSILLNLALRVKGMHVSCANDLLKFQNADIGLARIVNLK</sequence>
<evidence type="ECO:0000313" key="2">
    <source>
        <dbReference type="Proteomes" id="UP000204095"/>
    </source>
</evidence>
<dbReference type="KEGG" id="vg:5470061"/>
<proteinExistence type="predicted"/>
<dbReference type="RefSeq" id="YP_001426189.1">
    <property type="nucleotide sequence ID" value="NC_008603.1"/>
</dbReference>
<name>A7J7R1_PBCVF</name>
<organism evidence="1 2">
    <name type="scientific">Paramecium bursaria Chlorella virus FR483</name>
    <name type="common">PBCV-FR483</name>
    <dbReference type="NCBI Taxonomy" id="399781"/>
    <lineage>
        <taxon>Viruses</taxon>
        <taxon>Varidnaviria</taxon>
        <taxon>Bamfordvirae</taxon>
        <taxon>Nucleocytoviricota</taxon>
        <taxon>Megaviricetes</taxon>
        <taxon>Algavirales</taxon>
        <taxon>Phycodnaviridae</taxon>
        <taxon>Chlorovirus</taxon>
        <taxon>Chlorovirus conductrix</taxon>
        <taxon>Paramecium bursaria Chlorella virus A1</taxon>
    </lineage>
</organism>
<protein>
    <submittedName>
        <fullName evidence="1">Uncharacterized protein n557L</fullName>
    </submittedName>
</protein>
<reference evidence="1 2" key="1">
    <citation type="journal article" date="2007" name="Virology">
        <title>Sequence and annotation of the 314-kb MT325 and the 321-kb FR483 viruses that infect Chlorella Pbi.</title>
        <authorList>
            <person name="Fitzgerald L.A."/>
            <person name="Graves M.V."/>
            <person name="Li X."/>
            <person name="Feldblyum T."/>
            <person name="Hartigan J."/>
            <person name="Van Etten J.L."/>
        </authorList>
    </citation>
    <scope>NUCLEOTIDE SEQUENCE [LARGE SCALE GENOMIC DNA]</scope>
    <source>
        <strain evidence="1 2">FR483</strain>
    </source>
</reference>
<dbReference type="EMBL" id="DQ890022">
    <property type="protein sequence ID" value="ABT15842.1"/>
    <property type="molecule type" value="Genomic_DNA"/>
</dbReference>
<accession>A7J7R1</accession>
<dbReference type="GeneID" id="5470061"/>
<organismHost>
    <name type="scientific">Paramecium bursaria</name>
    <dbReference type="NCBI Taxonomy" id="74790"/>
</organismHost>
<evidence type="ECO:0000313" key="1">
    <source>
        <dbReference type="EMBL" id="ABT15842.1"/>
    </source>
</evidence>
<gene>
    <name evidence="1" type="primary">n557L</name>
    <name evidence="1" type="ORF">FR483_n557L</name>
</gene>